<feature type="region of interest" description="Disordered" evidence="1">
    <location>
        <begin position="52"/>
        <end position="176"/>
    </location>
</feature>
<comment type="caution">
    <text evidence="2">The sequence shown here is derived from an EMBL/GenBank/DDBJ whole genome shotgun (WGS) entry which is preliminary data.</text>
</comment>
<evidence type="ECO:0000313" key="3">
    <source>
        <dbReference type="Proteomes" id="UP001301769"/>
    </source>
</evidence>
<name>A0AAN6YJJ6_9PEZI</name>
<reference evidence="2" key="1">
    <citation type="journal article" date="2023" name="Mol. Phylogenet. Evol.">
        <title>Genome-scale phylogeny and comparative genomics of the fungal order Sordariales.</title>
        <authorList>
            <person name="Hensen N."/>
            <person name="Bonometti L."/>
            <person name="Westerberg I."/>
            <person name="Brannstrom I.O."/>
            <person name="Guillou S."/>
            <person name="Cros-Aarteil S."/>
            <person name="Calhoun S."/>
            <person name="Haridas S."/>
            <person name="Kuo A."/>
            <person name="Mondo S."/>
            <person name="Pangilinan J."/>
            <person name="Riley R."/>
            <person name="LaButti K."/>
            <person name="Andreopoulos B."/>
            <person name="Lipzen A."/>
            <person name="Chen C."/>
            <person name="Yan M."/>
            <person name="Daum C."/>
            <person name="Ng V."/>
            <person name="Clum A."/>
            <person name="Steindorff A."/>
            <person name="Ohm R.A."/>
            <person name="Martin F."/>
            <person name="Silar P."/>
            <person name="Natvig D.O."/>
            <person name="Lalanne C."/>
            <person name="Gautier V."/>
            <person name="Ament-Velasquez S.L."/>
            <person name="Kruys A."/>
            <person name="Hutchinson M.I."/>
            <person name="Powell A.J."/>
            <person name="Barry K."/>
            <person name="Miller A.N."/>
            <person name="Grigoriev I.V."/>
            <person name="Debuchy R."/>
            <person name="Gladieux P."/>
            <person name="Hiltunen Thoren M."/>
            <person name="Johannesson H."/>
        </authorList>
    </citation>
    <scope>NUCLEOTIDE SEQUENCE</scope>
    <source>
        <strain evidence="2">PSN293</strain>
    </source>
</reference>
<evidence type="ECO:0000313" key="2">
    <source>
        <dbReference type="EMBL" id="KAK4219911.1"/>
    </source>
</evidence>
<gene>
    <name evidence="2" type="ORF">QBC37DRAFT_73605</name>
</gene>
<protein>
    <submittedName>
        <fullName evidence="2">Uncharacterized protein</fullName>
    </submittedName>
</protein>
<feature type="compositionally biased region" description="Acidic residues" evidence="1">
    <location>
        <begin position="304"/>
        <end position="313"/>
    </location>
</feature>
<reference evidence="2" key="2">
    <citation type="submission" date="2023-05" db="EMBL/GenBank/DDBJ databases">
        <authorList>
            <consortium name="Lawrence Berkeley National Laboratory"/>
            <person name="Steindorff A."/>
            <person name="Hensen N."/>
            <person name="Bonometti L."/>
            <person name="Westerberg I."/>
            <person name="Brannstrom I.O."/>
            <person name="Guillou S."/>
            <person name="Cros-Aarteil S."/>
            <person name="Calhoun S."/>
            <person name="Haridas S."/>
            <person name="Kuo A."/>
            <person name="Mondo S."/>
            <person name="Pangilinan J."/>
            <person name="Riley R."/>
            <person name="Labutti K."/>
            <person name="Andreopoulos B."/>
            <person name="Lipzen A."/>
            <person name="Chen C."/>
            <person name="Yanf M."/>
            <person name="Daum C."/>
            <person name="Ng V."/>
            <person name="Clum A."/>
            <person name="Ohm R."/>
            <person name="Martin F."/>
            <person name="Silar P."/>
            <person name="Natvig D."/>
            <person name="Lalanne C."/>
            <person name="Gautier V."/>
            <person name="Ament-Velasquez S.L."/>
            <person name="Kruys A."/>
            <person name="Hutchinson M.I."/>
            <person name="Powell A.J."/>
            <person name="Barry K."/>
            <person name="Miller A.N."/>
            <person name="Grigoriev I.V."/>
            <person name="Debuchy R."/>
            <person name="Gladieux P."/>
            <person name="Thoren M.H."/>
            <person name="Johannesson H."/>
        </authorList>
    </citation>
    <scope>NUCLEOTIDE SEQUENCE</scope>
    <source>
        <strain evidence="2">PSN293</strain>
    </source>
</reference>
<evidence type="ECO:0000256" key="1">
    <source>
        <dbReference type="SAM" id="MobiDB-lite"/>
    </source>
</evidence>
<sequence length="508" mass="56081">MDRRNLPFSAGSIPSSPHYSTTPTNRQHNIILSPYSGAINITSDHSPASLGSIPYLPVARGSTNEHMNSPTTQQGQHDRRSTHGQGSHPPMPISAPISRSPSTRRGQRDQHLRNYTNVQIGRTRHAGGSQSRSLQQSGGQQEYSPRDPSRQARRRQMRMQRRLQTQMEGATQENQASRGYQPLEAMTVFDIQEKTTGPFRVMFCPDLDYSAAHPHCTRTLRIRSQSLAQQPPKTLLLPHGMAEASRSTDLVVEHRPYNIKAVVETFLVLNKGTPYRGIDLYLGRRFMNKHCQGKPPRDPYSDSESGDEYEDGEVEVREDMESFFTGTMASGAPTITTATSWGGQASNVGPSFMDSEEAWGTETTAHMGETAPPIEGFDQPQSFRTSTGDDRLPIRQGEGRVPAHNPAVMNSQSTCWQPGTLHPGSSISDPAMYLPVYPDYGYSTNQYVNPSFISLDGGSPEFTNATSNTFYPASQHSAPHQGSTVNYSMSAGYHQGITRQPHGGFNRP</sequence>
<dbReference type="Proteomes" id="UP001301769">
    <property type="component" value="Unassembled WGS sequence"/>
</dbReference>
<feature type="region of interest" description="Disordered" evidence="1">
    <location>
        <begin position="291"/>
        <end position="313"/>
    </location>
</feature>
<feature type="region of interest" description="Disordered" evidence="1">
    <location>
        <begin position="1"/>
        <end position="26"/>
    </location>
</feature>
<dbReference type="EMBL" id="MU858046">
    <property type="protein sequence ID" value="KAK4219911.1"/>
    <property type="molecule type" value="Genomic_DNA"/>
</dbReference>
<feature type="region of interest" description="Disordered" evidence="1">
    <location>
        <begin position="374"/>
        <end position="394"/>
    </location>
</feature>
<organism evidence="2 3">
    <name type="scientific">Rhypophila decipiens</name>
    <dbReference type="NCBI Taxonomy" id="261697"/>
    <lineage>
        <taxon>Eukaryota</taxon>
        <taxon>Fungi</taxon>
        <taxon>Dikarya</taxon>
        <taxon>Ascomycota</taxon>
        <taxon>Pezizomycotina</taxon>
        <taxon>Sordariomycetes</taxon>
        <taxon>Sordariomycetidae</taxon>
        <taxon>Sordariales</taxon>
        <taxon>Naviculisporaceae</taxon>
        <taxon>Rhypophila</taxon>
    </lineage>
</organism>
<dbReference type="AlphaFoldDB" id="A0AAN6YJJ6"/>
<keyword evidence="3" id="KW-1185">Reference proteome</keyword>
<accession>A0AAN6YJJ6</accession>
<feature type="compositionally biased region" description="Low complexity" evidence="1">
    <location>
        <begin position="127"/>
        <end position="141"/>
    </location>
</feature>
<feature type="compositionally biased region" description="Basic residues" evidence="1">
    <location>
        <begin position="151"/>
        <end position="161"/>
    </location>
</feature>
<feature type="compositionally biased region" description="Polar residues" evidence="1">
    <location>
        <begin position="12"/>
        <end position="26"/>
    </location>
</feature>
<proteinExistence type="predicted"/>
<feature type="compositionally biased region" description="Polar residues" evidence="1">
    <location>
        <begin position="61"/>
        <end position="75"/>
    </location>
</feature>